<dbReference type="Pfam" id="PF14299">
    <property type="entry name" value="PP2"/>
    <property type="match status" value="1"/>
</dbReference>
<dbReference type="PROSITE" id="PS00108">
    <property type="entry name" value="PROTEIN_KINASE_ST"/>
    <property type="match status" value="1"/>
</dbReference>
<evidence type="ECO:0000256" key="2">
    <source>
        <dbReference type="ARBA" id="ARBA00022741"/>
    </source>
</evidence>
<dbReference type="InterPro" id="IPR017441">
    <property type="entry name" value="Protein_kinase_ATP_BS"/>
</dbReference>
<dbReference type="PROSITE" id="PS00107">
    <property type="entry name" value="PROTEIN_KINASE_ATP"/>
    <property type="match status" value="1"/>
</dbReference>
<dbReference type="InterPro" id="IPR008271">
    <property type="entry name" value="Ser/Thr_kinase_AS"/>
</dbReference>
<dbReference type="Gene3D" id="3.30.200.20">
    <property type="entry name" value="Phosphorylase Kinase, domain 1"/>
    <property type="match status" value="1"/>
</dbReference>
<dbReference type="EMBL" id="JACGCM010001567">
    <property type="protein sequence ID" value="KAF6153256.1"/>
    <property type="molecule type" value="Genomic_DNA"/>
</dbReference>
<evidence type="ECO:0000256" key="3">
    <source>
        <dbReference type="ARBA" id="ARBA00022777"/>
    </source>
</evidence>
<sequence>MEKYKKVDGNNDIGSGTFGMTKLMQNVNTKELVAIKYIERGDKVRENLLLSPLPIFGPVFAKCLHFKCADRSECDKRDNKSEISSTPKYNPIQGGEFISFWLFEARRYFQQLIAGVHYLHFMQICHRDLKVENLLLSGSDPDLQLKICDFGYSKSIFLHSRPKSTVGTPAYIAPEVFTQRRYDGKLSDVWSCGVVLYVMIVGERPFEDPKDSKNYRKTMEAIMDVQYKIPNGYMSENCKDLLSRIFEKDPSKIFMGQHPRQGKTTAVIELSYTYHTFIAANLPNFNDTLGNCKIASCTGKGNSFVLSKLIYLLVQNIINLQRINTRGILQHPWFLTDLPKDLREQEQELYYQRENPNSSSFQSMDDINIILEAAKNPNENTKGSIGTGYVSENPYWNVSSDRKIVYSGFRIDHNGQILDQQLPPVGTSGLSQPKKSFRPKSFKTYMIKVGDLKLGPFSKGWKISRRSMPFNWVGEVAEVGMMSGMEVHGSIRSQELTRETTYGAYFVYYLPDNDDVKGFAIADPPLEVVVKICGSKRQRYVCLDPQNQCQDSLPPRLRRDGWMEIEMGDFYNGYSGNAKVETSVKQKEDDIMSGLFIQGIEFRPKECSI</sequence>
<organism evidence="7 8">
    <name type="scientific">Kingdonia uniflora</name>
    <dbReference type="NCBI Taxonomy" id="39325"/>
    <lineage>
        <taxon>Eukaryota</taxon>
        <taxon>Viridiplantae</taxon>
        <taxon>Streptophyta</taxon>
        <taxon>Embryophyta</taxon>
        <taxon>Tracheophyta</taxon>
        <taxon>Spermatophyta</taxon>
        <taxon>Magnoliopsida</taxon>
        <taxon>Ranunculales</taxon>
        <taxon>Circaeasteraceae</taxon>
        <taxon>Kingdonia</taxon>
    </lineage>
</organism>
<dbReference type="GO" id="GO:0005524">
    <property type="term" value="F:ATP binding"/>
    <property type="evidence" value="ECO:0007669"/>
    <property type="project" value="UniProtKB-UniRule"/>
</dbReference>
<dbReference type="SUPFAM" id="SSF56112">
    <property type="entry name" value="Protein kinase-like (PK-like)"/>
    <property type="match status" value="1"/>
</dbReference>
<keyword evidence="8" id="KW-1185">Reference proteome</keyword>
<dbReference type="GO" id="GO:0035556">
    <property type="term" value="P:intracellular signal transduction"/>
    <property type="evidence" value="ECO:0007669"/>
    <property type="project" value="TreeGrafter"/>
</dbReference>
<keyword evidence="4 5" id="KW-0067">ATP-binding</keyword>
<evidence type="ECO:0000256" key="5">
    <source>
        <dbReference type="PROSITE-ProRule" id="PRU10141"/>
    </source>
</evidence>
<dbReference type="InterPro" id="IPR000719">
    <property type="entry name" value="Prot_kinase_dom"/>
</dbReference>
<keyword evidence="2 5" id="KW-0547">Nucleotide-binding</keyword>
<dbReference type="OrthoDB" id="193931at2759"/>
<protein>
    <recommendedName>
        <fullName evidence="6">Protein kinase domain-containing protein</fullName>
    </recommendedName>
</protein>
<dbReference type="PANTHER" id="PTHR24346:SF92">
    <property type="entry name" value="SNF1-RELATED PROTEIN KINASE 2.6"/>
    <property type="match status" value="1"/>
</dbReference>
<gene>
    <name evidence="7" type="ORF">GIB67_029160</name>
</gene>
<comment type="caution">
    <text evidence="7">The sequence shown here is derived from an EMBL/GenBank/DDBJ whole genome shotgun (WGS) entry which is preliminary data.</text>
</comment>
<keyword evidence="1" id="KW-0808">Transferase</keyword>
<evidence type="ECO:0000313" key="7">
    <source>
        <dbReference type="EMBL" id="KAF6153256.1"/>
    </source>
</evidence>
<evidence type="ECO:0000313" key="8">
    <source>
        <dbReference type="Proteomes" id="UP000541444"/>
    </source>
</evidence>
<proteinExistence type="predicted"/>
<reference evidence="7 8" key="1">
    <citation type="journal article" date="2020" name="IScience">
        <title>Genome Sequencing of the Endangered Kingdonia uniflora (Circaeasteraceae, Ranunculales) Reveals Potential Mechanisms of Evolutionary Specialization.</title>
        <authorList>
            <person name="Sun Y."/>
            <person name="Deng T."/>
            <person name="Zhang A."/>
            <person name="Moore M.J."/>
            <person name="Landis J.B."/>
            <person name="Lin N."/>
            <person name="Zhang H."/>
            <person name="Zhang X."/>
            <person name="Huang J."/>
            <person name="Zhang X."/>
            <person name="Sun H."/>
            <person name="Wang H."/>
        </authorList>
    </citation>
    <scope>NUCLEOTIDE SEQUENCE [LARGE SCALE GENOMIC DNA]</scope>
    <source>
        <strain evidence="7">TB1705</strain>
        <tissue evidence="7">Leaf</tissue>
    </source>
</reference>
<name>A0A7J7MED5_9MAGN</name>
<feature type="domain" description="Protein kinase" evidence="6">
    <location>
        <begin position="7"/>
        <end position="278"/>
    </location>
</feature>
<dbReference type="Gene3D" id="1.10.510.10">
    <property type="entry name" value="Transferase(Phosphotransferase) domain 1"/>
    <property type="match status" value="1"/>
</dbReference>
<dbReference type="PROSITE" id="PS50011">
    <property type="entry name" value="PROTEIN_KINASE_DOM"/>
    <property type="match status" value="1"/>
</dbReference>
<evidence type="ECO:0000256" key="4">
    <source>
        <dbReference type="ARBA" id="ARBA00022840"/>
    </source>
</evidence>
<dbReference type="PANTHER" id="PTHR24346">
    <property type="entry name" value="MAP/MICROTUBULE AFFINITY-REGULATING KINASE"/>
    <property type="match status" value="1"/>
</dbReference>
<dbReference type="GO" id="GO:0005737">
    <property type="term" value="C:cytoplasm"/>
    <property type="evidence" value="ECO:0007669"/>
    <property type="project" value="TreeGrafter"/>
</dbReference>
<dbReference type="GO" id="GO:0004674">
    <property type="term" value="F:protein serine/threonine kinase activity"/>
    <property type="evidence" value="ECO:0007669"/>
    <property type="project" value="TreeGrafter"/>
</dbReference>
<evidence type="ECO:0000256" key="1">
    <source>
        <dbReference type="ARBA" id="ARBA00022679"/>
    </source>
</evidence>
<dbReference type="Pfam" id="PF00069">
    <property type="entry name" value="Pkinase"/>
    <property type="match status" value="1"/>
</dbReference>
<evidence type="ECO:0000259" key="6">
    <source>
        <dbReference type="PROSITE" id="PS50011"/>
    </source>
</evidence>
<keyword evidence="3" id="KW-0418">Kinase</keyword>
<accession>A0A7J7MED5</accession>
<dbReference type="InterPro" id="IPR011009">
    <property type="entry name" value="Kinase-like_dom_sf"/>
</dbReference>
<feature type="binding site" evidence="5">
    <location>
        <position position="36"/>
    </location>
    <ligand>
        <name>ATP</name>
        <dbReference type="ChEBI" id="CHEBI:30616"/>
    </ligand>
</feature>
<dbReference type="SMART" id="SM00220">
    <property type="entry name" value="S_TKc"/>
    <property type="match status" value="1"/>
</dbReference>
<dbReference type="InterPro" id="IPR025886">
    <property type="entry name" value="PP2-like"/>
</dbReference>
<dbReference type="Proteomes" id="UP000541444">
    <property type="component" value="Unassembled WGS sequence"/>
</dbReference>
<dbReference type="AlphaFoldDB" id="A0A7J7MED5"/>